<evidence type="ECO:0000313" key="3">
    <source>
        <dbReference type="Proteomes" id="UP000440578"/>
    </source>
</evidence>
<comment type="caution">
    <text evidence="2">The sequence shown here is derived from an EMBL/GenBank/DDBJ whole genome shotgun (WGS) entry which is preliminary data.</text>
</comment>
<dbReference type="Proteomes" id="UP000440578">
    <property type="component" value="Unassembled WGS sequence"/>
</dbReference>
<sequence length="184" mass="18836">MTSLLLGAPRPVVTAIPGWVLASPAPRSGDDGRAVQGRAEACRATPCRVEPSRAELCRAGGSRRSVQEGSRPAPPHCTQNPPPPVAVRPPAPQVRQVSDVQSNVHGPVNRGPGVGLRPLLAGIWRAGATSRCFRSERRVAGRSVSVVRVVSSGGGGPAAGGHIPPAAEADLPALATAARDDGRD</sequence>
<evidence type="ECO:0000256" key="1">
    <source>
        <dbReference type="SAM" id="MobiDB-lite"/>
    </source>
</evidence>
<reference evidence="2 3" key="1">
    <citation type="submission" date="2019-07" db="EMBL/GenBank/DDBJ databases">
        <title>Draft genome assembly of a fouling barnacle, Amphibalanus amphitrite (Darwin, 1854): The first reference genome for Thecostraca.</title>
        <authorList>
            <person name="Kim W."/>
        </authorList>
    </citation>
    <scope>NUCLEOTIDE SEQUENCE [LARGE SCALE GENOMIC DNA]</scope>
    <source>
        <strain evidence="2">SNU_AA5</strain>
        <tissue evidence="2">Soma without cirri and trophi</tissue>
    </source>
</reference>
<dbReference type="AlphaFoldDB" id="A0A6A4WZG5"/>
<feature type="region of interest" description="Disordered" evidence="1">
    <location>
        <begin position="153"/>
        <end position="184"/>
    </location>
</feature>
<feature type="compositionally biased region" description="Low complexity" evidence="1">
    <location>
        <begin position="160"/>
        <end position="177"/>
    </location>
</feature>
<proteinExistence type="predicted"/>
<keyword evidence="3" id="KW-1185">Reference proteome</keyword>
<dbReference type="EMBL" id="VIIS01000570">
    <property type="protein sequence ID" value="KAF0307451.1"/>
    <property type="molecule type" value="Genomic_DNA"/>
</dbReference>
<evidence type="ECO:0000313" key="2">
    <source>
        <dbReference type="EMBL" id="KAF0307451.1"/>
    </source>
</evidence>
<feature type="region of interest" description="Disordered" evidence="1">
    <location>
        <begin position="58"/>
        <end position="113"/>
    </location>
</feature>
<accession>A0A6A4WZG5</accession>
<gene>
    <name evidence="2" type="ORF">FJT64_002274</name>
</gene>
<protein>
    <submittedName>
        <fullName evidence="2">Uncharacterized protein</fullName>
    </submittedName>
</protein>
<feature type="compositionally biased region" description="Pro residues" evidence="1">
    <location>
        <begin position="72"/>
        <end position="92"/>
    </location>
</feature>
<name>A0A6A4WZG5_AMPAM</name>
<organism evidence="2 3">
    <name type="scientific">Amphibalanus amphitrite</name>
    <name type="common">Striped barnacle</name>
    <name type="synonym">Balanus amphitrite</name>
    <dbReference type="NCBI Taxonomy" id="1232801"/>
    <lineage>
        <taxon>Eukaryota</taxon>
        <taxon>Metazoa</taxon>
        <taxon>Ecdysozoa</taxon>
        <taxon>Arthropoda</taxon>
        <taxon>Crustacea</taxon>
        <taxon>Multicrustacea</taxon>
        <taxon>Cirripedia</taxon>
        <taxon>Thoracica</taxon>
        <taxon>Thoracicalcarea</taxon>
        <taxon>Balanomorpha</taxon>
        <taxon>Balanoidea</taxon>
        <taxon>Balanidae</taxon>
        <taxon>Amphibalaninae</taxon>
        <taxon>Amphibalanus</taxon>
    </lineage>
</organism>